<feature type="region of interest" description="Disordered" evidence="1">
    <location>
        <begin position="83"/>
        <end position="110"/>
    </location>
</feature>
<evidence type="ECO:0000313" key="4">
    <source>
        <dbReference type="Proteomes" id="UP000606974"/>
    </source>
</evidence>
<proteinExistence type="predicted"/>
<feature type="region of interest" description="Disordered" evidence="1">
    <location>
        <begin position="42"/>
        <end position="63"/>
    </location>
</feature>
<accession>A0A8H7ANN7</accession>
<evidence type="ECO:0000256" key="2">
    <source>
        <dbReference type="SAM" id="Phobius"/>
    </source>
</evidence>
<name>A0A8H7ANN7_9EURO</name>
<organism evidence="3 4">
    <name type="scientific">Endocarpon pusillum</name>
    <dbReference type="NCBI Taxonomy" id="364733"/>
    <lineage>
        <taxon>Eukaryota</taxon>
        <taxon>Fungi</taxon>
        <taxon>Dikarya</taxon>
        <taxon>Ascomycota</taxon>
        <taxon>Pezizomycotina</taxon>
        <taxon>Eurotiomycetes</taxon>
        <taxon>Chaetothyriomycetidae</taxon>
        <taxon>Verrucariales</taxon>
        <taxon>Verrucariaceae</taxon>
        <taxon>Endocarpon</taxon>
    </lineage>
</organism>
<sequence>MAFWDAWETWAKMTFILACSIAAVCVFSFGIRWRNNRRIKKHSKRTTADSAERGEMVQTPRQEEEVPFGIRAIERGCEVDGVWNSKTNTPLQTPGNSNPGSPLMRPKDLGNGLLSLQKHRRNLSLSTVSNLEISESDQPKPEPTTLPENSTDATSEAKSSSEQENTREPSPDGQLSMRGRRAYQPKSSARKQSYPPSAYPAPSSSRCISYPPTAYQQRALSKHRPYPPRSWCAPGLDGGK</sequence>
<feature type="compositionally biased region" description="Polar residues" evidence="1">
    <location>
        <begin position="146"/>
        <end position="158"/>
    </location>
</feature>
<dbReference type="Proteomes" id="UP000606974">
    <property type="component" value="Unassembled WGS sequence"/>
</dbReference>
<dbReference type="EMBL" id="JAACFV010000012">
    <property type="protein sequence ID" value="KAF7512418.1"/>
    <property type="molecule type" value="Genomic_DNA"/>
</dbReference>
<dbReference type="PANTHER" id="PTHR40623:SF2">
    <property type="entry name" value="INTEGRAL MEMBRANE PROTEIN"/>
    <property type="match status" value="1"/>
</dbReference>
<feature type="transmembrane region" description="Helical" evidence="2">
    <location>
        <begin position="13"/>
        <end position="31"/>
    </location>
</feature>
<keyword evidence="2" id="KW-0812">Transmembrane</keyword>
<gene>
    <name evidence="3" type="ORF">GJ744_001353</name>
</gene>
<evidence type="ECO:0000313" key="3">
    <source>
        <dbReference type="EMBL" id="KAF7512418.1"/>
    </source>
</evidence>
<dbReference type="PANTHER" id="PTHR40623">
    <property type="entry name" value="INTEGRAL MEMBRANE PROTEIN"/>
    <property type="match status" value="1"/>
</dbReference>
<feature type="compositionally biased region" description="Basic and acidic residues" evidence="1">
    <location>
        <begin position="159"/>
        <end position="170"/>
    </location>
</feature>
<dbReference type="OrthoDB" id="5426165at2759"/>
<comment type="caution">
    <text evidence="3">The sequence shown here is derived from an EMBL/GenBank/DDBJ whole genome shotgun (WGS) entry which is preliminary data.</text>
</comment>
<dbReference type="AlphaFoldDB" id="A0A8H7ANN7"/>
<feature type="region of interest" description="Disordered" evidence="1">
    <location>
        <begin position="125"/>
        <end position="240"/>
    </location>
</feature>
<protein>
    <submittedName>
        <fullName evidence="3">Uncharacterized protein</fullName>
    </submittedName>
</protein>
<reference evidence="3" key="1">
    <citation type="submission" date="2020-02" db="EMBL/GenBank/DDBJ databases">
        <authorList>
            <person name="Palmer J.M."/>
        </authorList>
    </citation>
    <scope>NUCLEOTIDE SEQUENCE</scope>
    <source>
        <strain evidence="3">EPUS1.4</strain>
        <tissue evidence="3">Thallus</tissue>
    </source>
</reference>
<keyword evidence="2" id="KW-1133">Transmembrane helix</keyword>
<keyword evidence="4" id="KW-1185">Reference proteome</keyword>
<feature type="compositionally biased region" description="Low complexity" evidence="1">
    <location>
        <begin position="193"/>
        <end position="205"/>
    </location>
</feature>
<keyword evidence="2" id="KW-0472">Membrane</keyword>
<feature type="compositionally biased region" description="Polar residues" evidence="1">
    <location>
        <begin position="84"/>
        <end position="100"/>
    </location>
</feature>
<feature type="compositionally biased region" description="Basic and acidic residues" evidence="1">
    <location>
        <begin position="46"/>
        <end position="55"/>
    </location>
</feature>
<evidence type="ECO:0000256" key="1">
    <source>
        <dbReference type="SAM" id="MobiDB-lite"/>
    </source>
</evidence>